<reference evidence="1" key="2">
    <citation type="submission" date="2021-07" db="EMBL/GenBank/DDBJ databases">
        <authorList>
            <person name="Fletcher K."/>
        </authorList>
    </citation>
    <scope>NUCLEOTIDE SEQUENCE</scope>
    <source>
        <strain evidence="1">SF5</strain>
    </source>
</reference>
<dbReference type="Proteomes" id="UP000294530">
    <property type="component" value="Unassembled WGS sequence"/>
</dbReference>
<dbReference type="AlphaFoldDB" id="A0A976FQ13"/>
<keyword evidence="3" id="KW-1185">Reference proteome</keyword>
<accession>A0A976FQ13</accession>
<evidence type="ECO:0000313" key="1">
    <source>
        <dbReference type="EMBL" id="TDH71015.1"/>
    </source>
</evidence>
<dbReference type="RefSeq" id="XP_067820522.1">
    <property type="nucleotide sequence ID" value="XM_067966583.1"/>
</dbReference>
<reference evidence="1 3" key="1">
    <citation type="journal article" date="2021" name="Genome Biol.">
        <title>AFLAP: assembly-free linkage analysis pipeline using k-mers from genome sequencing data.</title>
        <authorList>
            <person name="Fletcher K."/>
            <person name="Zhang L."/>
            <person name="Gil J."/>
            <person name="Han R."/>
            <person name="Cavanaugh K."/>
            <person name="Michelmore R."/>
        </authorList>
    </citation>
    <scope>NUCLEOTIDE SEQUENCE [LARGE SCALE GENOMIC DNA]</scope>
    <source>
        <strain evidence="1 3">SF5</strain>
    </source>
</reference>
<dbReference type="EMBL" id="SHOA02000064">
    <property type="protein sequence ID" value="TDH71015.1"/>
    <property type="molecule type" value="Genomic_DNA"/>
</dbReference>
<evidence type="ECO:0000313" key="3">
    <source>
        <dbReference type="Proteomes" id="UP000294530"/>
    </source>
</evidence>
<dbReference type="EMBL" id="SHOA02000064">
    <property type="protein sequence ID" value="TDH71023.1"/>
    <property type="molecule type" value="Genomic_DNA"/>
</dbReference>
<dbReference type="KEGG" id="blac:94352254"/>
<gene>
    <name evidence="2" type="ORF">CCR75_008531</name>
    <name evidence="1" type="ORF">CCR75_008539</name>
</gene>
<protein>
    <submittedName>
        <fullName evidence="1">Uncharacterized protein</fullName>
    </submittedName>
</protein>
<proteinExistence type="predicted"/>
<evidence type="ECO:0000313" key="2">
    <source>
        <dbReference type="EMBL" id="TDH71023.1"/>
    </source>
</evidence>
<comment type="caution">
    <text evidence="1">The sequence shown here is derived from an EMBL/GenBank/DDBJ whole genome shotgun (WGS) entry which is preliminary data.</text>
</comment>
<name>A0A976FQ13_BRELC</name>
<dbReference type="GeneID" id="94352254"/>
<organism evidence="1 3">
    <name type="scientific">Bremia lactucae</name>
    <name type="common">Lettuce downy mildew</name>
    <dbReference type="NCBI Taxonomy" id="4779"/>
    <lineage>
        <taxon>Eukaryota</taxon>
        <taxon>Sar</taxon>
        <taxon>Stramenopiles</taxon>
        <taxon>Oomycota</taxon>
        <taxon>Peronosporomycetes</taxon>
        <taxon>Peronosporales</taxon>
        <taxon>Peronosporaceae</taxon>
        <taxon>Bremia</taxon>
    </lineage>
</organism>
<sequence>MTGALADQMTHFRLNYPILGVEYRSWEGLRFEFDSFPGVSTLVLVVAPIKLVVGEELNPNDSVVFVAAPKSIVQHGVEQQQL</sequence>